<organism evidence="2 3">
    <name type="scientific">Zymoseptoria tritici ST99CH_1E4</name>
    <dbReference type="NCBI Taxonomy" id="1276532"/>
    <lineage>
        <taxon>Eukaryota</taxon>
        <taxon>Fungi</taxon>
        <taxon>Dikarya</taxon>
        <taxon>Ascomycota</taxon>
        <taxon>Pezizomycotina</taxon>
        <taxon>Dothideomycetes</taxon>
        <taxon>Dothideomycetidae</taxon>
        <taxon>Mycosphaerellales</taxon>
        <taxon>Mycosphaerellaceae</taxon>
        <taxon>Zymoseptoria</taxon>
    </lineage>
</organism>
<sequence>MFAHWWQVTAPQLDPLPTSAASAASPVTDSTPTPTAWTASDDSSPRPWPPPVFIPSIISNSSFPNPPGLRIVNHISTATHKQNAKPTPVIGPTNELRKSGFLSVYHVTNPARKLKIDQSRITNGPPRKTQIFPARLHVPFEAKQQHGSEHRGDDGGGGGGDEESFGETLQGGRGGVEFLEL</sequence>
<reference evidence="3" key="1">
    <citation type="submission" date="2017-05" db="EMBL/GenBank/DDBJ databases">
        <authorList>
            <person name="Song R."/>
            <person name="Chenine A.L."/>
            <person name="Ruprecht R.M."/>
        </authorList>
    </citation>
    <scope>NUCLEOTIDE SEQUENCE [LARGE SCALE GENOMIC DNA]</scope>
</reference>
<feature type="region of interest" description="Disordered" evidence="1">
    <location>
        <begin position="15"/>
        <end position="46"/>
    </location>
</feature>
<feature type="region of interest" description="Disordered" evidence="1">
    <location>
        <begin position="142"/>
        <end position="181"/>
    </location>
</feature>
<dbReference type="EMBL" id="LT854262">
    <property type="protein sequence ID" value="SMR59363.1"/>
    <property type="molecule type" value="Genomic_DNA"/>
</dbReference>
<accession>A0A2H1H0R0</accession>
<feature type="compositionally biased region" description="Low complexity" evidence="1">
    <location>
        <begin position="15"/>
        <end position="42"/>
    </location>
</feature>
<gene>
    <name evidence="2" type="ORF">ZT1E4_G10098</name>
</gene>
<protein>
    <submittedName>
        <fullName evidence="2">Uncharacterized protein</fullName>
    </submittedName>
</protein>
<dbReference type="AlphaFoldDB" id="A0A2H1H0R0"/>
<proteinExistence type="predicted"/>
<feature type="compositionally biased region" description="Basic and acidic residues" evidence="1">
    <location>
        <begin position="142"/>
        <end position="154"/>
    </location>
</feature>
<evidence type="ECO:0000313" key="3">
    <source>
        <dbReference type="Proteomes" id="UP000245764"/>
    </source>
</evidence>
<name>A0A2H1H0R0_ZYMTR</name>
<evidence type="ECO:0000313" key="2">
    <source>
        <dbReference type="EMBL" id="SMR59363.1"/>
    </source>
</evidence>
<dbReference type="Proteomes" id="UP000245764">
    <property type="component" value="Chromosome 10"/>
</dbReference>
<evidence type="ECO:0000256" key="1">
    <source>
        <dbReference type="SAM" id="MobiDB-lite"/>
    </source>
</evidence>